<keyword evidence="7" id="KW-0833">Ubl conjugation pathway</keyword>
<evidence type="ECO:0000256" key="5">
    <source>
        <dbReference type="ARBA" id="ARBA00022737"/>
    </source>
</evidence>
<dbReference type="InterPro" id="IPR017907">
    <property type="entry name" value="Znf_RING_CS"/>
</dbReference>
<feature type="region of interest" description="Disordered" evidence="11">
    <location>
        <begin position="428"/>
        <end position="450"/>
    </location>
</feature>
<dbReference type="InterPro" id="IPR044066">
    <property type="entry name" value="TRIAD_supradom"/>
</dbReference>
<dbReference type="PANTHER" id="PTHR11685">
    <property type="entry name" value="RBR FAMILY RING FINGER AND IBR DOMAIN-CONTAINING"/>
    <property type="match status" value="1"/>
</dbReference>
<dbReference type="PROSITE" id="PS50089">
    <property type="entry name" value="ZF_RING_2"/>
    <property type="match status" value="1"/>
</dbReference>
<dbReference type="InterPro" id="IPR031127">
    <property type="entry name" value="E3_UB_ligase_RBR"/>
</dbReference>
<dbReference type="Pfam" id="PF01485">
    <property type="entry name" value="IBR"/>
    <property type="match status" value="1"/>
</dbReference>
<evidence type="ECO:0000256" key="1">
    <source>
        <dbReference type="ARBA" id="ARBA00001798"/>
    </source>
</evidence>
<dbReference type="GO" id="GO:0061630">
    <property type="term" value="F:ubiquitin protein ligase activity"/>
    <property type="evidence" value="ECO:0007669"/>
    <property type="project" value="UniProtKB-EC"/>
</dbReference>
<sequence>MLWLKKTLSLAFGKDKTAVQSQPDVLSPTFDFGFLDRASSSTLEPPIENGGSNPQPHRNDFDPRALGLRSLAPGVWGPPLHDPFWEPVLQVENGGHGGRLSPARSTPSRFPTDQTVGMFPIANLSLFLLPASDLASVGPFASGALPAVRKKPVSRGTQSSRATPISIDRQSPTPSTRTRSSNGYIEHFPTLAASESLEEEKECVICAETKQPGGFPLLCASSRCNHPPETCRSCLRQHIRTALADKAWHSRVVTCPECNNPMEYDEVRMHADRATFEVYDARTLNDAISQRSDWFNCPNHGCGSGQIHDAGDRTPIVTCVGCGQKHCFRHRVAWHETMSCVEYDRFLADPENFRSAFELENERVEQEREAEERRRRKMQAADFQFAKNLVEDERVKAEAEERDRKEEAARVVAERLRAEREAAQRKAEAAARAKAAENAKRRAKENTASEATVKRTTKKCPGCSWPIEKNSGCAHMTCIKCSHHFCWNCLGEWGNGHTSCRRK</sequence>
<dbReference type="PROSITE" id="PS00518">
    <property type="entry name" value="ZF_RING_1"/>
    <property type="match status" value="1"/>
</dbReference>
<dbReference type="Gene3D" id="1.20.120.1750">
    <property type="match status" value="1"/>
</dbReference>
<dbReference type="InterPro" id="IPR002867">
    <property type="entry name" value="IBR_dom"/>
</dbReference>
<evidence type="ECO:0000259" key="12">
    <source>
        <dbReference type="PROSITE" id="PS50089"/>
    </source>
</evidence>
<feature type="compositionally biased region" description="Low complexity" evidence="11">
    <location>
        <begin position="171"/>
        <end position="181"/>
    </location>
</feature>
<keyword evidence="10" id="KW-0175">Coiled coil</keyword>
<evidence type="ECO:0000259" key="13">
    <source>
        <dbReference type="PROSITE" id="PS51873"/>
    </source>
</evidence>
<evidence type="ECO:0000313" key="15">
    <source>
        <dbReference type="Proteomes" id="UP001175000"/>
    </source>
</evidence>
<evidence type="ECO:0000256" key="10">
    <source>
        <dbReference type="SAM" id="Coils"/>
    </source>
</evidence>
<keyword evidence="15" id="KW-1185">Reference proteome</keyword>
<evidence type="ECO:0000313" key="14">
    <source>
        <dbReference type="EMBL" id="KAK0634033.1"/>
    </source>
</evidence>
<dbReference type="EMBL" id="JAULSU010000001">
    <property type="protein sequence ID" value="KAK0634033.1"/>
    <property type="molecule type" value="Genomic_DNA"/>
</dbReference>
<evidence type="ECO:0000256" key="3">
    <source>
        <dbReference type="ARBA" id="ARBA00022679"/>
    </source>
</evidence>
<keyword evidence="3" id="KW-0808">Transferase</keyword>
<accession>A0AA39XHD4</accession>
<feature type="compositionally biased region" description="Basic and acidic residues" evidence="11">
    <location>
        <begin position="428"/>
        <end position="447"/>
    </location>
</feature>
<evidence type="ECO:0000256" key="9">
    <source>
        <dbReference type="PROSITE-ProRule" id="PRU00175"/>
    </source>
</evidence>
<dbReference type="GO" id="GO:0016567">
    <property type="term" value="P:protein ubiquitination"/>
    <property type="evidence" value="ECO:0007669"/>
    <property type="project" value="InterPro"/>
</dbReference>
<dbReference type="AlphaFoldDB" id="A0AA39XHD4"/>
<keyword evidence="6 9" id="KW-0863">Zinc-finger</keyword>
<dbReference type="PROSITE" id="PS51873">
    <property type="entry name" value="TRIAD"/>
    <property type="match status" value="1"/>
</dbReference>
<dbReference type="EC" id="2.3.2.31" evidence="2"/>
<dbReference type="InterPro" id="IPR001841">
    <property type="entry name" value="Znf_RING"/>
</dbReference>
<reference evidence="14" key="1">
    <citation type="submission" date="2023-06" db="EMBL/GenBank/DDBJ databases">
        <title>Genome-scale phylogeny and comparative genomics of the fungal order Sordariales.</title>
        <authorList>
            <consortium name="Lawrence Berkeley National Laboratory"/>
            <person name="Hensen N."/>
            <person name="Bonometti L."/>
            <person name="Westerberg I."/>
            <person name="Brannstrom I.O."/>
            <person name="Guillou S."/>
            <person name="Cros-Aarteil S."/>
            <person name="Calhoun S."/>
            <person name="Haridas S."/>
            <person name="Kuo A."/>
            <person name="Mondo S."/>
            <person name="Pangilinan J."/>
            <person name="Riley R."/>
            <person name="Labutti K."/>
            <person name="Andreopoulos B."/>
            <person name="Lipzen A."/>
            <person name="Chen C."/>
            <person name="Yanf M."/>
            <person name="Daum C."/>
            <person name="Ng V."/>
            <person name="Clum A."/>
            <person name="Steindorff A."/>
            <person name="Ohm R."/>
            <person name="Martin F."/>
            <person name="Silar P."/>
            <person name="Natvig D."/>
            <person name="Lalanne C."/>
            <person name="Gautier V."/>
            <person name="Ament-Velasquez S.L."/>
            <person name="Kruys A."/>
            <person name="Hutchinson M.I."/>
            <person name="Powell A.J."/>
            <person name="Barry K."/>
            <person name="Miller A.N."/>
            <person name="Grigoriev I.V."/>
            <person name="Debuchy R."/>
            <person name="Gladieux P."/>
            <person name="Thoren M.H."/>
            <person name="Johannesson H."/>
        </authorList>
    </citation>
    <scope>NUCLEOTIDE SEQUENCE</scope>
    <source>
        <strain evidence="14">CBS 606.72</strain>
    </source>
</reference>
<evidence type="ECO:0000256" key="11">
    <source>
        <dbReference type="SAM" id="MobiDB-lite"/>
    </source>
</evidence>
<keyword evidence="4" id="KW-0479">Metal-binding</keyword>
<feature type="region of interest" description="Disordered" evidence="11">
    <location>
        <begin position="147"/>
        <end position="185"/>
    </location>
</feature>
<feature type="coiled-coil region" evidence="10">
    <location>
        <begin position="354"/>
        <end position="381"/>
    </location>
</feature>
<protein>
    <recommendedName>
        <fullName evidence="2">RBR-type E3 ubiquitin transferase</fullName>
        <ecNumber evidence="2">2.3.2.31</ecNumber>
    </recommendedName>
</protein>
<dbReference type="SUPFAM" id="SSF57850">
    <property type="entry name" value="RING/U-box"/>
    <property type="match status" value="3"/>
</dbReference>
<proteinExistence type="predicted"/>
<gene>
    <name evidence="14" type="ORF">B0T14DRAFT_508265</name>
</gene>
<comment type="caution">
    <text evidence="14">The sequence shown here is derived from an EMBL/GenBank/DDBJ whole genome shotgun (WGS) entry which is preliminary data.</text>
</comment>
<evidence type="ECO:0000256" key="4">
    <source>
        <dbReference type="ARBA" id="ARBA00022723"/>
    </source>
</evidence>
<dbReference type="GO" id="GO:0008270">
    <property type="term" value="F:zinc ion binding"/>
    <property type="evidence" value="ECO:0007669"/>
    <property type="project" value="UniProtKB-KW"/>
</dbReference>
<feature type="region of interest" description="Disordered" evidence="11">
    <location>
        <begin position="41"/>
        <end position="60"/>
    </location>
</feature>
<keyword evidence="8" id="KW-0862">Zinc</keyword>
<keyword evidence="5" id="KW-0677">Repeat</keyword>
<dbReference type="SMART" id="SM00647">
    <property type="entry name" value="IBR"/>
    <property type="match status" value="2"/>
</dbReference>
<evidence type="ECO:0000256" key="7">
    <source>
        <dbReference type="ARBA" id="ARBA00022786"/>
    </source>
</evidence>
<name>A0AA39XHD4_9PEZI</name>
<comment type="catalytic activity">
    <reaction evidence="1">
        <text>[E2 ubiquitin-conjugating enzyme]-S-ubiquitinyl-L-cysteine + [acceptor protein]-L-lysine = [E2 ubiquitin-conjugating enzyme]-L-cysteine + [acceptor protein]-N(6)-ubiquitinyl-L-lysine.</text>
        <dbReference type="EC" id="2.3.2.31"/>
    </reaction>
</comment>
<evidence type="ECO:0000256" key="2">
    <source>
        <dbReference type="ARBA" id="ARBA00012251"/>
    </source>
</evidence>
<dbReference type="Pfam" id="PF22191">
    <property type="entry name" value="IBR_1"/>
    <property type="match status" value="1"/>
</dbReference>
<evidence type="ECO:0000256" key="8">
    <source>
        <dbReference type="ARBA" id="ARBA00022833"/>
    </source>
</evidence>
<feature type="domain" description="RING-type" evidence="13">
    <location>
        <begin position="199"/>
        <end position="503"/>
    </location>
</feature>
<organism evidence="14 15">
    <name type="scientific">Immersiella caudata</name>
    <dbReference type="NCBI Taxonomy" id="314043"/>
    <lineage>
        <taxon>Eukaryota</taxon>
        <taxon>Fungi</taxon>
        <taxon>Dikarya</taxon>
        <taxon>Ascomycota</taxon>
        <taxon>Pezizomycotina</taxon>
        <taxon>Sordariomycetes</taxon>
        <taxon>Sordariomycetidae</taxon>
        <taxon>Sordariales</taxon>
        <taxon>Lasiosphaeriaceae</taxon>
        <taxon>Immersiella</taxon>
    </lineage>
</organism>
<evidence type="ECO:0000256" key="6">
    <source>
        <dbReference type="ARBA" id="ARBA00022771"/>
    </source>
</evidence>
<dbReference type="InterPro" id="IPR013083">
    <property type="entry name" value="Znf_RING/FYVE/PHD"/>
</dbReference>
<dbReference type="Proteomes" id="UP001175000">
    <property type="component" value="Unassembled WGS sequence"/>
</dbReference>
<feature type="domain" description="RING-type" evidence="12">
    <location>
        <begin position="203"/>
        <end position="259"/>
    </location>
</feature>
<dbReference type="Gene3D" id="3.30.40.10">
    <property type="entry name" value="Zinc/RING finger domain, C3HC4 (zinc finger)"/>
    <property type="match status" value="1"/>
</dbReference>
<dbReference type="CDD" id="cd20335">
    <property type="entry name" value="BRcat_RBR"/>
    <property type="match status" value="1"/>
</dbReference>